<dbReference type="Proteomes" id="UP000696280">
    <property type="component" value="Unassembled WGS sequence"/>
</dbReference>
<keyword evidence="3" id="KW-1185">Reference proteome</keyword>
<evidence type="ECO:0000313" key="2">
    <source>
        <dbReference type="EMBL" id="CAG8956094.1"/>
    </source>
</evidence>
<dbReference type="AlphaFoldDB" id="A0A9N9KZ21"/>
<sequence length="121" mass="13840">MGPSVAPKPPLTPLPPLTPYAEPKCPKKLTQARSCGRKQTPEHVHTPERYQVRQTKYKGDDATYMENHERYRSVEDAKRRSGTCERKMCIPTREGRVSWFCEGWGGDAYTGVPILVVHAWR</sequence>
<feature type="compositionally biased region" description="Pro residues" evidence="1">
    <location>
        <begin position="1"/>
        <end position="18"/>
    </location>
</feature>
<name>A0A9N9KZ21_9HELO</name>
<comment type="caution">
    <text evidence="2">The sequence shown here is derived from an EMBL/GenBank/DDBJ whole genome shotgun (WGS) entry which is preliminary data.</text>
</comment>
<proteinExistence type="predicted"/>
<organism evidence="2 3">
    <name type="scientific">Hymenoscyphus fraxineus</name>
    <dbReference type="NCBI Taxonomy" id="746836"/>
    <lineage>
        <taxon>Eukaryota</taxon>
        <taxon>Fungi</taxon>
        <taxon>Dikarya</taxon>
        <taxon>Ascomycota</taxon>
        <taxon>Pezizomycotina</taxon>
        <taxon>Leotiomycetes</taxon>
        <taxon>Helotiales</taxon>
        <taxon>Helotiaceae</taxon>
        <taxon>Hymenoscyphus</taxon>
    </lineage>
</organism>
<evidence type="ECO:0000313" key="3">
    <source>
        <dbReference type="Proteomes" id="UP000696280"/>
    </source>
</evidence>
<accession>A0A9N9KZ21</accession>
<dbReference type="EMBL" id="CAJVRL010000068">
    <property type="protein sequence ID" value="CAG8956094.1"/>
    <property type="molecule type" value="Genomic_DNA"/>
</dbReference>
<feature type="region of interest" description="Disordered" evidence="1">
    <location>
        <begin position="1"/>
        <end position="47"/>
    </location>
</feature>
<gene>
    <name evidence="2" type="ORF">HYFRA_00011878</name>
</gene>
<evidence type="ECO:0000256" key="1">
    <source>
        <dbReference type="SAM" id="MobiDB-lite"/>
    </source>
</evidence>
<protein>
    <submittedName>
        <fullName evidence="2">Uncharacterized protein</fullName>
    </submittedName>
</protein>
<reference evidence="2" key="1">
    <citation type="submission" date="2021-07" db="EMBL/GenBank/DDBJ databases">
        <authorList>
            <person name="Durling M."/>
        </authorList>
    </citation>
    <scope>NUCLEOTIDE SEQUENCE</scope>
</reference>